<evidence type="ECO:0000313" key="2">
    <source>
        <dbReference type="EMBL" id="WKN34538.1"/>
    </source>
</evidence>
<sequence>MEPLQEWSVLVGIFIGCIFLTLQSFGKALLNPFDEKLNFFNIEKTVKDIEANSIELLREKEIADLMKDNR</sequence>
<evidence type="ECO:0000256" key="1">
    <source>
        <dbReference type="SAM" id="Phobius"/>
    </source>
</evidence>
<organism evidence="2">
    <name type="scientific">Roseihalotalea indica</name>
    <dbReference type="NCBI Taxonomy" id="2867963"/>
    <lineage>
        <taxon>Bacteria</taxon>
        <taxon>Pseudomonadati</taxon>
        <taxon>Bacteroidota</taxon>
        <taxon>Cytophagia</taxon>
        <taxon>Cytophagales</taxon>
        <taxon>Catalimonadaceae</taxon>
        <taxon>Roseihalotalea</taxon>
    </lineage>
</organism>
<reference evidence="2" key="1">
    <citation type="journal article" date="2023" name="Comput. Struct. Biotechnol. J.">
        <title>Discovery of a novel marine Bacteroidetes with a rich repertoire of carbohydrate-active enzymes.</title>
        <authorList>
            <person name="Chen B."/>
            <person name="Liu G."/>
            <person name="Chen Q."/>
            <person name="Wang H."/>
            <person name="Liu L."/>
            <person name="Tang K."/>
        </authorList>
    </citation>
    <scope>NUCLEOTIDE SEQUENCE</scope>
    <source>
        <strain evidence="2">TK19036</strain>
    </source>
</reference>
<dbReference type="AlphaFoldDB" id="A0AA49JBF0"/>
<name>A0AA49JBF0_9BACT</name>
<dbReference type="EMBL" id="CP120682">
    <property type="protein sequence ID" value="WKN34538.1"/>
    <property type="molecule type" value="Genomic_DNA"/>
</dbReference>
<keyword evidence="1" id="KW-0812">Transmembrane</keyword>
<gene>
    <name evidence="2" type="ORF">K4G66_19370</name>
</gene>
<keyword evidence="1" id="KW-0472">Membrane</keyword>
<feature type="transmembrane region" description="Helical" evidence="1">
    <location>
        <begin position="7"/>
        <end position="26"/>
    </location>
</feature>
<keyword evidence="1" id="KW-1133">Transmembrane helix</keyword>
<proteinExistence type="predicted"/>
<reference evidence="2" key="2">
    <citation type="journal article" date="2024" name="Antonie Van Leeuwenhoek">
        <title>Roseihalotalea indica gen. nov., sp. nov., a halophilic Bacteroidetes from mesopelagic Southwest Indian Ocean with higher carbohydrate metabolic potential.</title>
        <authorList>
            <person name="Chen B."/>
            <person name="Zhang M."/>
            <person name="Lin D."/>
            <person name="Ye J."/>
            <person name="Tang K."/>
        </authorList>
    </citation>
    <scope>NUCLEOTIDE SEQUENCE</scope>
    <source>
        <strain evidence="2">TK19036</strain>
    </source>
</reference>
<protein>
    <submittedName>
        <fullName evidence="2">Uncharacterized protein</fullName>
    </submittedName>
</protein>
<accession>A0AA49JBF0</accession>